<reference evidence="1" key="1">
    <citation type="submission" date="2018-01" db="EMBL/GenBank/DDBJ databases">
        <authorList>
            <person name="Mao J.F."/>
        </authorList>
    </citation>
    <scope>NUCLEOTIDE SEQUENCE</scope>
    <source>
        <strain evidence="1">Huo1</strain>
        <tissue evidence="1">Leaf</tissue>
    </source>
</reference>
<evidence type="ECO:0000313" key="2">
    <source>
        <dbReference type="Proteomes" id="UP000298416"/>
    </source>
</evidence>
<comment type="caution">
    <text evidence="1">The sequence shown here is derived from an EMBL/GenBank/DDBJ whole genome shotgun (WGS) entry which is preliminary data.</text>
</comment>
<organism evidence="1">
    <name type="scientific">Salvia splendens</name>
    <name type="common">Scarlet sage</name>
    <dbReference type="NCBI Taxonomy" id="180675"/>
    <lineage>
        <taxon>Eukaryota</taxon>
        <taxon>Viridiplantae</taxon>
        <taxon>Streptophyta</taxon>
        <taxon>Embryophyta</taxon>
        <taxon>Tracheophyta</taxon>
        <taxon>Spermatophyta</taxon>
        <taxon>Magnoliopsida</taxon>
        <taxon>eudicotyledons</taxon>
        <taxon>Gunneridae</taxon>
        <taxon>Pentapetalae</taxon>
        <taxon>asterids</taxon>
        <taxon>lamiids</taxon>
        <taxon>Lamiales</taxon>
        <taxon>Lamiaceae</taxon>
        <taxon>Nepetoideae</taxon>
        <taxon>Mentheae</taxon>
        <taxon>Salviinae</taxon>
        <taxon>Salvia</taxon>
        <taxon>Salvia subgen. Calosphace</taxon>
        <taxon>core Calosphace</taxon>
    </lineage>
</organism>
<protein>
    <submittedName>
        <fullName evidence="1">Uncharacterized protein</fullName>
    </submittedName>
</protein>
<accession>A0A8X8ZZT1</accession>
<gene>
    <name evidence="1" type="ORF">SASPL_114905</name>
</gene>
<reference evidence="1" key="2">
    <citation type="submission" date="2020-08" db="EMBL/GenBank/DDBJ databases">
        <title>Plant Genome Project.</title>
        <authorList>
            <person name="Zhang R.-G."/>
        </authorList>
    </citation>
    <scope>NUCLEOTIDE SEQUENCE</scope>
    <source>
        <strain evidence="1">Huo1</strain>
        <tissue evidence="1">Leaf</tissue>
    </source>
</reference>
<dbReference type="EMBL" id="PNBA02000005">
    <property type="protein sequence ID" value="KAG6424487.1"/>
    <property type="molecule type" value="Genomic_DNA"/>
</dbReference>
<evidence type="ECO:0000313" key="1">
    <source>
        <dbReference type="EMBL" id="KAG6424487.1"/>
    </source>
</evidence>
<dbReference type="AlphaFoldDB" id="A0A8X8ZZT1"/>
<dbReference type="Proteomes" id="UP000298416">
    <property type="component" value="Unassembled WGS sequence"/>
</dbReference>
<proteinExistence type="predicted"/>
<sequence length="107" mass="11680">MDSSSLSTVHRQAALNAAVVRGRYSSHLVRHISKYCLDRTLETSASLSISSLLSLNLSIPEKCHRCRSAPPSFLLRAAVTTAAIDEIKKSEWSRLCDSKIVGVHCGI</sequence>
<name>A0A8X8ZZT1_SALSN</name>
<keyword evidence="2" id="KW-1185">Reference proteome</keyword>